<reference evidence="1" key="1">
    <citation type="submission" date="2020-08" db="EMBL/GenBank/DDBJ databases">
        <title>Genome public.</title>
        <authorList>
            <person name="Liu C."/>
            <person name="Sun Q."/>
        </authorList>
    </citation>
    <scope>NUCLEOTIDE SEQUENCE</scope>
    <source>
        <strain evidence="1">N12</strain>
    </source>
</reference>
<dbReference type="Pfam" id="PF11236">
    <property type="entry name" value="DUF3037"/>
    <property type="match status" value="1"/>
</dbReference>
<sequence length="128" mass="14798">MPEKHLYEYAVIRIVPKVEREEFMNVGVILFSKQADCIKMRYQIDEGRLRVFAPEMDIESFREHMEAFEKVCSGCEEGGAIGSLDIPERFRWLTALRSSCIQTSRPHVGLSADLEKTLDDLFEELVLI</sequence>
<evidence type="ECO:0000313" key="2">
    <source>
        <dbReference type="Proteomes" id="UP000651085"/>
    </source>
</evidence>
<dbReference type="RefSeq" id="WP_262435827.1">
    <property type="nucleotide sequence ID" value="NZ_JACRTF010000001.1"/>
</dbReference>
<dbReference type="EMBL" id="JACRTF010000001">
    <property type="protein sequence ID" value="MBC8594737.1"/>
    <property type="molecule type" value="Genomic_DNA"/>
</dbReference>
<dbReference type="AlphaFoldDB" id="A0A926F8E3"/>
<name>A0A926F8E3_9BACT</name>
<evidence type="ECO:0000313" key="1">
    <source>
        <dbReference type="EMBL" id="MBC8594737.1"/>
    </source>
</evidence>
<dbReference type="Proteomes" id="UP000651085">
    <property type="component" value="Unassembled WGS sequence"/>
</dbReference>
<accession>A0A926F8E3</accession>
<comment type="caution">
    <text evidence="1">The sequence shown here is derived from an EMBL/GenBank/DDBJ whole genome shotgun (WGS) entry which is preliminary data.</text>
</comment>
<keyword evidence="2" id="KW-1185">Reference proteome</keyword>
<gene>
    <name evidence="1" type="ORF">H8744_16125</name>
</gene>
<protein>
    <submittedName>
        <fullName evidence="1">DUF3037 domain-containing protein</fullName>
    </submittedName>
</protein>
<dbReference type="InterPro" id="IPR021398">
    <property type="entry name" value="DUF3037"/>
</dbReference>
<organism evidence="1 2">
    <name type="scientific">Jilunia laotingensis</name>
    <dbReference type="NCBI Taxonomy" id="2763675"/>
    <lineage>
        <taxon>Bacteria</taxon>
        <taxon>Pseudomonadati</taxon>
        <taxon>Bacteroidota</taxon>
        <taxon>Bacteroidia</taxon>
        <taxon>Bacteroidales</taxon>
        <taxon>Bacteroidaceae</taxon>
        <taxon>Jilunia</taxon>
    </lineage>
</organism>
<proteinExistence type="predicted"/>